<sequence length="461" mass="53132">MIYILLFSGLIVLFTMYFINSSATKPNNNVVIGVTLPYMQLKNEKVLEIINRFKKENKYLMLASALLSIPMIFIKKYDSFIIIYFLIWTFSLIGLSDLLIKKYIRIMMELKRSNDWYVGEKNVIRIDTKVTNLKESMPVSVLWFIPSILISIISVVRAFLKRESIGDITVYIALIGLLAILIFIFLYNKYSNMRNNVYSNNSVVNILCNSIYKKKWSLCWIGVSTCNSITFALIIEGIIRGTSLGIVLCIIGIWITVFSVIMIIYTEADIKESINKVVYASEERLFTDTDEYWEKGYYCNPHDNRIMVEKRIGTGMCFNLGNKKGRILNYVGNIFVVILVVGICIYLLRFDISGFKMNINDNVIKIEAPSYEIEFNIDDVEGVELINEMPKATIKTNGIGGSHYSIGYFKLEGYGNTPIYIYRNSSPYLKIKLKNTYVFINGEKPDITKEYYVEIKEAIKR</sequence>
<feature type="transmembrane region" description="Helical" evidence="1">
    <location>
        <begin position="81"/>
        <end position="100"/>
    </location>
</feature>
<dbReference type="RefSeq" id="WP_156561285.1">
    <property type="nucleotide sequence ID" value="NZ_CACRTV010000048.1"/>
</dbReference>
<feature type="domain" description="Bacterial Pleckstrin homology" evidence="2">
    <location>
        <begin position="357"/>
        <end position="449"/>
    </location>
</feature>
<keyword evidence="1" id="KW-0472">Membrane</keyword>
<feature type="transmembrane region" description="Helical" evidence="1">
    <location>
        <begin position="220"/>
        <end position="239"/>
    </location>
</feature>
<evidence type="ECO:0000313" key="3">
    <source>
        <dbReference type="EMBL" id="VYU31782.1"/>
    </source>
</evidence>
<feature type="transmembrane region" description="Helical" evidence="1">
    <location>
        <begin position="137"/>
        <end position="156"/>
    </location>
</feature>
<organism evidence="3">
    <name type="scientific">Clostridium paraputrificum</name>
    <dbReference type="NCBI Taxonomy" id="29363"/>
    <lineage>
        <taxon>Bacteria</taxon>
        <taxon>Bacillati</taxon>
        <taxon>Bacillota</taxon>
        <taxon>Clostridia</taxon>
        <taxon>Eubacteriales</taxon>
        <taxon>Clostridiaceae</taxon>
        <taxon>Clostridium</taxon>
    </lineage>
</organism>
<feature type="transmembrane region" description="Helical" evidence="1">
    <location>
        <begin position="246"/>
        <end position="265"/>
    </location>
</feature>
<evidence type="ECO:0000256" key="1">
    <source>
        <dbReference type="SAM" id="Phobius"/>
    </source>
</evidence>
<dbReference type="Pfam" id="PF10882">
    <property type="entry name" value="bPH_5"/>
    <property type="match status" value="1"/>
</dbReference>
<feature type="transmembrane region" description="Helical" evidence="1">
    <location>
        <begin position="327"/>
        <end position="348"/>
    </location>
</feature>
<evidence type="ECO:0000259" key="2">
    <source>
        <dbReference type="Pfam" id="PF10882"/>
    </source>
</evidence>
<protein>
    <recommendedName>
        <fullName evidence="2">Bacterial Pleckstrin homology domain-containing protein</fullName>
    </recommendedName>
</protein>
<gene>
    <name evidence="3" type="ORF">CPLFYP93_01963</name>
</gene>
<reference evidence="3" key="1">
    <citation type="submission" date="2019-11" db="EMBL/GenBank/DDBJ databases">
        <authorList>
            <person name="Feng L."/>
        </authorList>
    </citation>
    <scope>NUCLEOTIDE SEQUENCE</scope>
    <source>
        <strain evidence="3">CParaputrificumLFYP93</strain>
    </source>
</reference>
<keyword evidence="1" id="KW-1133">Transmembrane helix</keyword>
<accession>A0A6N3DTY6</accession>
<name>A0A6N3DTY6_9CLOT</name>
<dbReference type="AlphaFoldDB" id="A0A6N3DTY6"/>
<proteinExistence type="predicted"/>
<dbReference type="EMBL" id="CACRTV010000048">
    <property type="protein sequence ID" value="VYU31782.1"/>
    <property type="molecule type" value="Genomic_DNA"/>
</dbReference>
<feature type="transmembrane region" description="Helical" evidence="1">
    <location>
        <begin position="168"/>
        <end position="187"/>
    </location>
</feature>
<keyword evidence="1" id="KW-0812">Transmembrane</keyword>
<dbReference type="InterPro" id="IPR027783">
    <property type="entry name" value="Bacterial_PH-related"/>
</dbReference>